<dbReference type="SMART" id="SM00062">
    <property type="entry name" value="PBPb"/>
    <property type="match status" value="1"/>
</dbReference>
<feature type="region of interest" description="Disordered" evidence="4">
    <location>
        <begin position="20"/>
        <end position="54"/>
    </location>
</feature>
<accession>A0ABN0UJK9</accession>
<dbReference type="PANTHER" id="PTHR30085">
    <property type="entry name" value="AMINO ACID ABC TRANSPORTER PERMEASE"/>
    <property type="match status" value="1"/>
</dbReference>
<evidence type="ECO:0000313" key="8">
    <source>
        <dbReference type="Proteomes" id="UP001500967"/>
    </source>
</evidence>
<dbReference type="PROSITE" id="PS51257">
    <property type="entry name" value="PROKAR_LIPOPROTEIN"/>
    <property type="match status" value="1"/>
</dbReference>
<comment type="similarity">
    <text evidence="1">Belongs to the bacterial solute-binding protein 3 family.</text>
</comment>
<evidence type="ECO:0000256" key="5">
    <source>
        <dbReference type="SAM" id="SignalP"/>
    </source>
</evidence>
<reference evidence="7 8" key="1">
    <citation type="journal article" date="2019" name="Int. J. Syst. Evol. Microbiol.">
        <title>The Global Catalogue of Microorganisms (GCM) 10K type strain sequencing project: providing services to taxonomists for standard genome sequencing and annotation.</title>
        <authorList>
            <consortium name="The Broad Institute Genomics Platform"/>
            <consortium name="The Broad Institute Genome Sequencing Center for Infectious Disease"/>
            <person name="Wu L."/>
            <person name="Ma J."/>
        </authorList>
    </citation>
    <scope>NUCLEOTIDE SEQUENCE [LARGE SCALE GENOMIC DNA]</scope>
    <source>
        <strain evidence="7 8">JCM 10425</strain>
    </source>
</reference>
<feature type="signal peptide" evidence="5">
    <location>
        <begin position="1"/>
        <end position="18"/>
    </location>
</feature>
<name>A0ABN0UJK9_9ACTN</name>
<keyword evidence="3 5" id="KW-0732">Signal</keyword>
<feature type="domain" description="Solute-binding protein family 3/N-terminal" evidence="6">
    <location>
        <begin position="86"/>
        <end position="308"/>
    </location>
</feature>
<evidence type="ECO:0000256" key="3">
    <source>
        <dbReference type="ARBA" id="ARBA00022729"/>
    </source>
</evidence>
<dbReference type="CDD" id="cd13690">
    <property type="entry name" value="PBP2_GluB"/>
    <property type="match status" value="1"/>
</dbReference>
<evidence type="ECO:0000256" key="4">
    <source>
        <dbReference type="SAM" id="MobiDB-lite"/>
    </source>
</evidence>
<evidence type="ECO:0000256" key="2">
    <source>
        <dbReference type="ARBA" id="ARBA00022448"/>
    </source>
</evidence>
<dbReference type="Pfam" id="PF00497">
    <property type="entry name" value="SBP_bac_3"/>
    <property type="match status" value="1"/>
</dbReference>
<protein>
    <submittedName>
        <fullName evidence="7">Glutamate ABC transporter substrate-binding protein</fullName>
    </submittedName>
</protein>
<proteinExistence type="inferred from homology"/>
<feature type="chain" id="PRO_5046019461" evidence="5">
    <location>
        <begin position="19"/>
        <end position="321"/>
    </location>
</feature>
<evidence type="ECO:0000259" key="6">
    <source>
        <dbReference type="SMART" id="SM00062"/>
    </source>
</evidence>
<dbReference type="Gene3D" id="3.40.190.10">
    <property type="entry name" value="Periplasmic binding protein-like II"/>
    <property type="match status" value="2"/>
</dbReference>
<sequence>MRRLSLALVVLALTACSAAPPAGGTEERPAALRPRPQNVADPAVVASPSPQPRCDPLASYRPPAAMPAPGRMPAGSTMDRIVRRGRLVVGIDQNAYLLAYRDRTTGDLAGFEIDLAREISRALFGDPGRVQFRHITTQDRIPVLQRHEVDMVIRTVTMNCARWQQVNFSTEYLRARQRIVVNRGSGITSLDDVAARRGKVCATKGSTSIATIATIPGIGPVSTDSTLDCLVLLQQGQVDAVSTNDTILLGLVAQDPGTELVGPPLSSEPSGVGIPKENVDLVRFTNGVLDRLRSTGALARSYRRWLHALGPAPTPAAVYRD</sequence>
<evidence type="ECO:0000256" key="1">
    <source>
        <dbReference type="ARBA" id="ARBA00010333"/>
    </source>
</evidence>
<dbReference type="PANTHER" id="PTHR30085:SF6">
    <property type="entry name" value="ABC TRANSPORTER GLUTAMINE-BINDING PROTEIN GLNH"/>
    <property type="match status" value="1"/>
</dbReference>
<comment type="caution">
    <text evidence="7">The sequence shown here is derived from an EMBL/GenBank/DDBJ whole genome shotgun (WGS) entry which is preliminary data.</text>
</comment>
<evidence type="ECO:0000313" key="7">
    <source>
        <dbReference type="EMBL" id="GAA0252815.1"/>
    </source>
</evidence>
<dbReference type="InterPro" id="IPR001638">
    <property type="entry name" value="Solute-binding_3/MltF_N"/>
</dbReference>
<keyword evidence="2" id="KW-0813">Transport</keyword>
<dbReference type="EMBL" id="BAAAGX010000016">
    <property type="protein sequence ID" value="GAA0252815.1"/>
    <property type="molecule type" value="Genomic_DNA"/>
</dbReference>
<gene>
    <name evidence="7" type="ORF">GCM10009539_42490</name>
</gene>
<dbReference type="InterPro" id="IPR051455">
    <property type="entry name" value="Bact_solute-bind_prot3"/>
</dbReference>
<organism evidence="7 8">
    <name type="scientific">Cryptosporangium japonicum</name>
    <dbReference type="NCBI Taxonomy" id="80872"/>
    <lineage>
        <taxon>Bacteria</taxon>
        <taxon>Bacillati</taxon>
        <taxon>Actinomycetota</taxon>
        <taxon>Actinomycetes</taxon>
        <taxon>Cryptosporangiales</taxon>
        <taxon>Cryptosporangiaceae</taxon>
        <taxon>Cryptosporangium</taxon>
    </lineage>
</organism>
<dbReference type="RefSeq" id="WP_344650615.1">
    <property type="nucleotide sequence ID" value="NZ_BAAAGX010000016.1"/>
</dbReference>
<dbReference type="Proteomes" id="UP001500967">
    <property type="component" value="Unassembled WGS sequence"/>
</dbReference>
<dbReference type="SUPFAM" id="SSF53850">
    <property type="entry name" value="Periplasmic binding protein-like II"/>
    <property type="match status" value="1"/>
</dbReference>
<keyword evidence="8" id="KW-1185">Reference proteome</keyword>